<dbReference type="SUPFAM" id="SSF117892">
    <property type="entry name" value="Band 7/SPFH domain"/>
    <property type="match status" value="1"/>
</dbReference>
<feature type="transmembrane region" description="Helical" evidence="3">
    <location>
        <begin position="59"/>
        <end position="82"/>
    </location>
</feature>
<protein>
    <recommendedName>
        <fullName evidence="3">Protein HflK</fullName>
    </recommendedName>
</protein>
<dbReference type="PANTHER" id="PTHR42911">
    <property type="entry name" value="MODULATOR OF FTSH PROTEASE HFLC"/>
    <property type="match status" value="1"/>
</dbReference>
<keyword evidence="3" id="KW-0472">Membrane</keyword>
<keyword evidence="4" id="KW-0175">Coiled coil</keyword>
<dbReference type="PRINTS" id="PR00721">
    <property type="entry name" value="STOMATIN"/>
</dbReference>
<name>A0A2P5T1N8_9GAMM</name>
<dbReference type="EMBL" id="PDKR01000003">
    <property type="protein sequence ID" value="PPI88497.1"/>
    <property type="molecule type" value="Genomic_DNA"/>
</dbReference>
<dbReference type="InterPro" id="IPR001107">
    <property type="entry name" value="Band_7"/>
</dbReference>
<comment type="similarity">
    <text evidence="2 3">Belongs to the band 7/mec-2 family. HflK subfamily.</text>
</comment>
<evidence type="ECO:0000256" key="3">
    <source>
        <dbReference type="RuleBase" id="RU364113"/>
    </source>
</evidence>
<dbReference type="GO" id="GO:0016020">
    <property type="term" value="C:membrane"/>
    <property type="evidence" value="ECO:0007669"/>
    <property type="project" value="UniProtKB-SubCell"/>
</dbReference>
<dbReference type="CDD" id="cd03404">
    <property type="entry name" value="SPFH_HflK"/>
    <property type="match status" value="1"/>
</dbReference>
<dbReference type="AlphaFoldDB" id="A0A2P5T1N8"/>
<dbReference type="InterPro" id="IPR001972">
    <property type="entry name" value="Stomatin_HflK_fam"/>
</dbReference>
<feature type="domain" description="Band 7" evidence="5">
    <location>
        <begin position="79"/>
        <end position="239"/>
    </location>
</feature>
<dbReference type="Pfam" id="PF01145">
    <property type="entry name" value="Band_7"/>
    <property type="match status" value="1"/>
</dbReference>
<evidence type="ECO:0000256" key="4">
    <source>
        <dbReference type="SAM" id="Coils"/>
    </source>
</evidence>
<keyword evidence="6" id="KW-0645">Protease</keyword>
<keyword evidence="6" id="KW-0378">Hydrolase</keyword>
<comment type="function">
    <text evidence="3">HflC and HflK could encode or regulate a protease.</text>
</comment>
<dbReference type="PANTHER" id="PTHR42911:SF2">
    <property type="entry name" value="PROHIBITIN FAMILY PROTEIN"/>
    <property type="match status" value="1"/>
</dbReference>
<proteinExistence type="inferred from homology"/>
<evidence type="ECO:0000256" key="2">
    <source>
        <dbReference type="ARBA" id="ARBA00006971"/>
    </source>
</evidence>
<gene>
    <name evidence="6" type="primary">hflK</name>
    <name evidence="6" type="ORF">CRV09_02245</name>
</gene>
<keyword evidence="3" id="KW-1133">Transmembrane helix</keyword>
<feature type="coiled-coil region" evidence="4">
    <location>
        <begin position="312"/>
        <end position="406"/>
    </location>
</feature>
<dbReference type="NCBIfam" id="TIGR01933">
    <property type="entry name" value="hflK"/>
    <property type="match status" value="1"/>
</dbReference>
<dbReference type="SMART" id="SM00244">
    <property type="entry name" value="PHB"/>
    <property type="match status" value="1"/>
</dbReference>
<dbReference type="GO" id="GO:0008233">
    <property type="term" value="F:peptidase activity"/>
    <property type="evidence" value="ECO:0007669"/>
    <property type="project" value="UniProtKB-KW"/>
</dbReference>
<comment type="caution">
    <text evidence="6">The sequence shown here is derived from an EMBL/GenBank/DDBJ whole genome shotgun (WGS) entry which is preliminary data.</text>
</comment>
<dbReference type="OrthoDB" id="9779595at2"/>
<dbReference type="Proteomes" id="UP000295937">
    <property type="component" value="Unassembled WGS sequence"/>
</dbReference>
<dbReference type="RefSeq" id="WP_136132540.1">
    <property type="nucleotide sequence ID" value="NZ_PDKR01000003.1"/>
</dbReference>
<dbReference type="Gene3D" id="3.30.479.30">
    <property type="entry name" value="Band 7 domain"/>
    <property type="match status" value="1"/>
</dbReference>
<reference evidence="6 7" key="1">
    <citation type="journal article" date="2018" name="Genome Biol. Evol.">
        <title>Cladogenesis and Genomic Streamlining in Extracellular Endosymbionts of Tropical Stink Bugs.</title>
        <authorList>
            <person name="Otero-Bravo A."/>
            <person name="Goffredi S."/>
            <person name="Sabree Z.L."/>
        </authorList>
    </citation>
    <scope>NUCLEOTIDE SEQUENCE [LARGE SCALE GENOMIC DNA]</scope>
    <source>
        <strain evidence="6 7">SoEO</strain>
    </source>
</reference>
<comment type="subunit">
    <text evidence="3">HflC and HflK may interact to form a multimeric complex.</text>
</comment>
<organism evidence="6 7">
    <name type="scientific">Candidatus Pantoea edessiphila</name>
    <dbReference type="NCBI Taxonomy" id="2044610"/>
    <lineage>
        <taxon>Bacteria</taxon>
        <taxon>Pseudomonadati</taxon>
        <taxon>Pseudomonadota</taxon>
        <taxon>Gammaproteobacteria</taxon>
        <taxon>Enterobacterales</taxon>
        <taxon>Erwiniaceae</taxon>
        <taxon>Pantoea</taxon>
    </lineage>
</organism>
<sequence length="433" mass="50590">MILNHPGNKQYRRDPLGNDKINLNNKKNFNLRCIIKNLIKKISAINNNKSNNMKKRLNIITYKVVFIVLISVIFTWILSGFYTIQEAECGIVARFGKFIKLAESGLNWKLNFIDQVNIVNIKKIRELNISGIMLTSDEDLVNVEINVQYKIVNPKYYLYSVINSEESLIKATNSALRNVIGKTNIEDVFYKGNDTICHDIKYQIKDIISPYKIGVSIIDVNIRHLQLPNEVESSFKDFIKAKENKENYIIEANNYSEKLKLIAKNKAKFILEKAHILQKQKLLKARGEVERFVKMLEAYKASPKITREFLYIETLENILNHARKVLIDVNKNNLILLPTDFKNGNISLYELNKKQDELNKKQDELNKKQDELNKKQNETYNIKKSLSTYNTNNQELLNNTDELNKKQNDIIDKRKSNTFRNNIKREKREEINA</sequence>
<comment type="subcellular location">
    <subcellularLocation>
        <location evidence="1">Membrane</location>
        <topology evidence="1">Single-pass membrane protein</topology>
    </subcellularLocation>
</comment>
<dbReference type="InterPro" id="IPR036013">
    <property type="entry name" value="Band_7/SPFH_dom_sf"/>
</dbReference>
<evidence type="ECO:0000256" key="1">
    <source>
        <dbReference type="ARBA" id="ARBA00004167"/>
    </source>
</evidence>
<evidence type="ECO:0000259" key="5">
    <source>
        <dbReference type="SMART" id="SM00244"/>
    </source>
</evidence>
<dbReference type="GO" id="GO:0006508">
    <property type="term" value="P:proteolysis"/>
    <property type="evidence" value="ECO:0007669"/>
    <property type="project" value="UniProtKB-KW"/>
</dbReference>
<dbReference type="InterPro" id="IPR010201">
    <property type="entry name" value="HflK"/>
</dbReference>
<evidence type="ECO:0000313" key="7">
    <source>
        <dbReference type="Proteomes" id="UP000295937"/>
    </source>
</evidence>
<keyword evidence="3" id="KW-0812">Transmembrane</keyword>
<accession>A0A2P5T1N8</accession>
<evidence type="ECO:0000313" key="6">
    <source>
        <dbReference type="EMBL" id="PPI88497.1"/>
    </source>
</evidence>